<dbReference type="GO" id="GO:0016874">
    <property type="term" value="F:ligase activity"/>
    <property type="evidence" value="ECO:0007669"/>
    <property type="project" value="UniProtKB-KW"/>
</dbReference>
<keyword evidence="3 5" id="KW-1133">Transmembrane helix</keyword>
<dbReference type="Proteomes" id="UP001060261">
    <property type="component" value="Chromosome"/>
</dbReference>
<dbReference type="Pfam" id="PF04932">
    <property type="entry name" value="Wzy_C"/>
    <property type="match status" value="1"/>
</dbReference>
<evidence type="ECO:0000256" key="5">
    <source>
        <dbReference type="SAM" id="Phobius"/>
    </source>
</evidence>
<feature type="transmembrane region" description="Helical" evidence="5">
    <location>
        <begin position="162"/>
        <end position="189"/>
    </location>
</feature>
<feature type="transmembrane region" description="Helical" evidence="5">
    <location>
        <begin position="350"/>
        <end position="373"/>
    </location>
</feature>
<comment type="subcellular location">
    <subcellularLocation>
        <location evidence="1">Membrane</location>
        <topology evidence="1">Multi-pass membrane protein</topology>
    </subcellularLocation>
</comment>
<keyword evidence="7" id="KW-0436">Ligase</keyword>
<name>A0ABY5YG85_9DEIO</name>
<evidence type="ECO:0000256" key="4">
    <source>
        <dbReference type="ARBA" id="ARBA00023136"/>
    </source>
</evidence>
<dbReference type="InterPro" id="IPR007016">
    <property type="entry name" value="O-antigen_ligase-rel_domated"/>
</dbReference>
<dbReference type="PANTHER" id="PTHR37422:SF13">
    <property type="entry name" value="LIPOPOLYSACCHARIDE BIOSYNTHESIS PROTEIN PA4999-RELATED"/>
    <property type="match status" value="1"/>
</dbReference>
<evidence type="ECO:0000256" key="1">
    <source>
        <dbReference type="ARBA" id="ARBA00004141"/>
    </source>
</evidence>
<evidence type="ECO:0000256" key="3">
    <source>
        <dbReference type="ARBA" id="ARBA00022989"/>
    </source>
</evidence>
<proteinExistence type="predicted"/>
<evidence type="ECO:0000313" key="7">
    <source>
        <dbReference type="EMBL" id="UWX63117.1"/>
    </source>
</evidence>
<keyword evidence="8" id="KW-1185">Reference proteome</keyword>
<feature type="transmembrane region" description="Helical" evidence="5">
    <location>
        <begin position="16"/>
        <end position="35"/>
    </location>
</feature>
<feature type="transmembrane region" description="Helical" evidence="5">
    <location>
        <begin position="134"/>
        <end position="156"/>
    </location>
</feature>
<dbReference type="PANTHER" id="PTHR37422">
    <property type="entry name" value="TEICHURONIC ACID BIOSYNTHESIS PROTEIN TUAE"/>
    <property type="match status" value="1"/>
</dbReference>
<feature type="transmembrane region" description="Helical" evidence="5">
    <location>
        <begin position="310"/>
        <end position="329"/>
    </location>
</feature>
<keyword evidence="4 5" id="KW-0472">Membrane</keyword>
<feature type="transmembrane region" description="Helical" evidence="5">
    <location>
        <begin position="67"/>
        <end position="89"/>
    </location>
</feature>
<reference evidence="7" key="1">
    <citation type="submission" date="2022-09" db="EMBL/GenBank/DDBJ databases">
        <title>genome sequence of Deinococcus rubellus.</title>
        <authorList>
            <person name="Srinivasan S."/>
        </authorList>
    </citation>
    <scope>NUCLEOTIDE SEQUENCE</scope>
    <source>
        <strain evidence="7">Ant6</strain>
    </source>
</reference>
<protein>
    <submittedName>
        <fullName evidence="7">O-antigen ligase family protein</fullName>
    </submittedName>
</protein>
<keyword evidence="2 5" id="KW-0812">Transmembrane</keyword>
<sequence>MTSPPQRPAPALGWRVWWAVLVPLYVLSPLALLALPQLRRLPRPLWWVLGGYALSQQLPALLSPEPLLASFLALARTLLMFGLIGAGLALSGTPWLRGLACGLAAVYATALLYSGLGTPELTQQRLFHPYMTSITLGLTGAFGLWWALFAGGRWWWRVPLGVAAISIVLLSGSRGGLAAAGLGAVLGYLVRLRWQIALSLLLALGLLGGGLYAAQRFDVPSVTRLLSTDTSGRDVVWWNAISVIQSAPLSGVGSYRLGARFAPPGGQCLLWPAPDNSAGAPCPDLISRLGYPWLIAHNVTLQQLAETGPLGLLGLFALLGVVGVAAVWVRDPLGVAVLSGLLLATATDNTLLVPSPGVAEVFWVMVGAVLAQLPGDVPAARWPLLGWPAGLAAAGLMLALSLPLLASLKMPPPSPAYKLATLIAPTTVKTTQKYSVYVQFDLPPGRYRTELRTCLKSCTYLVLTSPFNVVSGQQAPVLNLTADLYPQSRQRLELLLYPGDSTLRPVPLAERSWTVEWRP</sequence>
<gene>
    <name evidence="7" type="ORF">N0D28_10140</name>
</gene>
<evidence type="ECO:0000259" key="6">
    <source>
        <dbReference type="Pfam" id="PF04932"/>
    </source>
</evidence>
<dbReference type="EMBL" id="CP104213">
    <property type="protein sequence ID" value="UWX63117.1"/>
    <property type="molecule type" value="Genomic_DNA"/>
</dbReference>
<dbReference type="RefSeq" id="WP_260559410.1">
    <property type="nucleotide sequence ID" value="NZ_BAABEC010000179.1"/>
</dbReference>
<evidence type="ECO:0000313" key="8">
    <source>
        <dbReference type="Proteomes" id="UP001060261"/>
    </source>
</evidence>
<feature type="transmembrane region" description="Helical" evidence="5">
    <location>
        <begin position="95"/>
        <end position="113"/>
    </location>
</feature>
<accession>A0ABY5YG85</accession>
<dbReference type="InterPro" id="IPR051533">
    <property type="entry name" value="WaaL-like"/>
</dbReference>
<feature type="domain" description="O-antigen ligase-related" evidence="6">
    <location>
        <begin position="162"/>
        <end position="315"/>
    </location>
</feature>
<organism evidence="7 8">
    <name type="scientific">Deinococcus rubellus</name>
    <dbReference type="NCBI Taxonomy" id="1889240"/>
    <lineage>
        <taxon>Bacteria</taxon>
        <taxon>Thermotogati</taxon>
        <taxon>Deinococcota</taxon>
        <taxon>Deinococci</taxon>
        <taxon>Deinococcales</taxon>
        <taxon>Deinococcaceae</taxon>
        <taxon>Deinococcus</taxon>
    </lineage>
</organism>
<evidence type="ECO:0000256" key="2">
    <source>
        <dbReference type="ARBA" id="ARBA00022692"/>
    </source>
</evidence>
<feature type="transmembrane region" description="Helical" evidence="5">
    <location>
        <begin position="196"/>
        <end position="214"/>
    </location>
</feature>
<feature type="transmembrane region" description="Helical" evidence="5">
    <location>
        <begin position="385"/>
        <end position="408"/>
    </location>
</feature>